<evidence type="ECO:0000256" key="2">
    <source>
        <dbReference type="ARBA" id="ARBA00004651"/>
    </source>
</evidence>
<evidence type="ECO:0000256" key="9">
    <source>
        <dbReference type="ARBA" id="ARBA00022833"/>
    </source>
</evidence>
<feature type="transmembrane region" description="Helical" evidence="13">
    <location>
        <begin position="89"/>
        <end position="113"/>
    </location>
</feature>
<sequence length="208" mass="22757">MFNFPSLNTIALTLPAIIIGLTFHEYAHGWVAKQLGDRTAEAHGRLTINPVAHLDPVGFILLILAGFGWAKPVPVNPYNLRGDIKRGMLLVSLAGPATNFLLAVVSAVLLGLFGSMQIPYFNIIMQYMIVINVVLAIFNLIPIPPLDGSKILAGLLPGRQEWLDQLESYGPILLIVLVFFGFRFISVLINPVVNILILLANIVAQLVR</sequence>
<dbReference type="Proteomes" id="UP000298324">
    <property type="component" value="Unassembled WGS sequence"/>
</dbReference>
<evidence type="ECO:0000256" key="5">
    <source>
        <dbReference type="ARBA" id="ARBA00022670"/>
    </source>
</evidence>
<comment type="subcellular location">
    <subcellularLocation>
        <location evidence="2">Cell membrane</location>
        <topology evidence="2">Multi-pass membrane protein</topology>
    </subcellularLocation>
</comment>
<dbReference type="InterPro" id="IPR044537">
    <property type="entry name" value="Rip2-like"/>
</dbReference>
<name>A0A4Y7RD89_9FIRM</name>
<protein>
    <submittedName>
        <fullName evidence="15">Peptidase family M50</fullName>
    </submittedName>
</protein>
<feature type="domain" description="Peptidase M50" evidence="14">
    <location>
        <begin position="124"/>
        <end position="159"/>
    </location>
</feature>
<feature type="transmembrane region" description="Helical" evidence="13">
    <location>
        <begin position="6"/>
        <end position="27"/>
    </location>
</feature>
<evidence type="ECO:0000256" key="4">
    <source>
        <dbReference type="ARBA" id="ARBA00022475"/>
    </source>
</evidence>
<evidence type="ECO:0000259" key="14">
    <source>
        <dbReference type="Pfam" id="PF02163"/>
    </source>
</evidence>
<feature type="transmembrane region" description="Helical" evidence="13">
    <location>
        <begin position="172"/>
        <end position="204"/>
    </location>
</feature>
<evidence type="ECO:0000256" key="13">
    <source>
        <dbReference type="SAM" id="Phobius"/>
    </source>
</evidence>
<dbReference type="GO" id="GO:0005886">
    <property type="term" value="C:plasma membrane"/>
    <property type="evidence" value="ECO:0007669"/>
    <property type="project" value="UniProtKB-SubCell"/>
</dbReference>
<dbReference type="PANTHER" id="PTHR35864">
    <property type="entry name" value="ZINC METALLOPROTEASE MJ0611-RELATED"/>
    <property type="match status" value="1"/>
</dbReference>
<accession>A0A4Y7RD89</accession>
<dbReference type="RefSeq" id="WP_190238881.1">
    <property type="nucleotide sequence ID" value="NZ_QFGA01000001.1"/>
</dbReference>
<keyword evidence="7" id="KW-0479">Metal-binding</keyword>
<keyword evidence="10 13" id="KW-1133">Transmembrane helix</keyword>
<evidence type="ECO:0000256" key="3">
    <source>
        <dbReference type="ARBA" id="ARBA00007931"/>
    </source>
</evidence>
<dbReference type="InterPro" id="IPR052348">
    <property type="entry name" value="Metallopeptidase_M50B"/>
</dbReference>
<dbReference type="GO" id="GO:0006508">
    <property type="term" value="P:proteolysis"/>
    <property type="evidence" value="ECO:0007669"/>
    <property type="project" value="UniProtKB-KW"/>
</dbReference>
<keyword evidence="5" id="KW-0645">Protease</keyword>
<keyword evidence="6 13" id="KW-0812">Transmembrane</keyword>
<dbReference type="InterPro" id="IPR008915">
    <property type="entry name" value="Peptidase_M50"/>
</dbReference>
<organism evidence="15 16">
    <name type="scientific">Pelotomaculum schinkii</name>
    <dbReference type="NCBI Taxonomy" id="78350"/>
    <lineage>
        <taxon>Bacteria</taxon>
        <taxon>Bacillati</taxon>
        <taxon>Bacillota</taxon>
        <taxon>Clostridia</taxon>
        <taxon>Eubacteriales</taxon>
        <taxon>Desulfotomaculaceae</taxon>
        <taxon>Pelotomaculum</taxon>
    </lineage>
</organism>
<keyword evidence="8" id="KW-0378">Hydrolase</keyword>
<comment type="similarity">
    <text evidence="3">Belongs to the peptidase M50B family.</text>
</comment>
<evidence type="ECO:0000256" key="12">
    <source>
        <dbReference type="ARBA" id="ARBA00023136"/>
    </source>
</evidence>
<keyword evidence="4" id="KW-1003">Cell membrane</keyword>
<evidence type="ECO:0000256" key="8">
    <source>
        <dbReference type="ARBA" id="ARBA00022801"/>
    </source>
</evidence>
<gene>
    <name evidence="15" type="ORF">Psch_00245</name>
</gene>
<reference evidence="15 16" key="1">
    <citation type="journal article" date="2018" name="Environ. Microbiol.">
        <title>Novel energy conservation strategies and behaviour of Pelotomaculum schinkii driving syntrophic propionate catabolism.</title>
        <authorList>
            <person name="Hidalgo-Ahumada C.A.P."/>
            <person name="Nobu M.K."/>
            <person name="Narihiro T."/>
            <person name="Tamaki H."/>
            <person name="Liu W.T."/>
            <person name="Kamagata Y."/>
            <person name="Stams A.J.M."/>
            <person name="Imachi H."/>
            <person name="Sousa D.Z."/>
        </authorList>
    </citation>
    <scope>NUCLEOTIDE SEQUENCE [LARGE SCALE GENOMIC DNA]</scope>
    <source>
        <strain evidence="15 16">HH</strain>
    </source>
</reference>
<feature type="transmembrane region" description="Helical" evidence="13">
    <location>
        <begin position="48"/>
        <end position="69"/>
    </location>
</feature>
<dbReference type="PANTHER" id="PTHR35864:SF1">
    <property type="entry name" value="ZINC METALLOPROTEASE YWHC-RELATED"/>
    <property type="match status" value="1"/>
</dbReference>
<dbReference type="GO" id="GO:0046872">
    <property type="term" value="F:metal ion binding"/>
    <property type="evidence" value="ECO:0007669"/>
    <property type="project" value="UniProtKB-KW"/>
</dbReference>
<comment type="cofactor">
    <cofactor evidence="1">
        <name>Zn(2+)</name>
        <dbReference type="ChEBI" id="CHEBI:29105"/>
    </cofactor>
</comment>
<keyword evidence="9" id="KW-0862">Zinc</keyword>
<evidence type="ECO:0000256" key="6">
    <source>
        <dbReference type="ARBA" id="ARBA00022692"/>
    </source>
</evidence>
<evidence type="ECO:0000256" key="1">
    <source>
        <dbReference type="ARBA" id="ARBA00001947"/>
    </source>
</evidence>
<dbReference type="EMBL" id="QFGA01000001">
    <property type="protein sequence ID" value="TEB06713.1"/>
    <property type="molecule type" value="Genomic_DNA"/>
</dbReference>
<keyword evidence="11" id="KW-0482">Metalloprotease</keyword>
<evidence type="ECO:0000313" key="15">
    <source>
        <dbReference type="EMBL" id="TEB06713.1"/>
    </source>
</evidence>
<evidence type="ECO:0000256" key="7">
    <source>
        <dbReference type="ARBA" id="ARBA00022723"/>
    </source>
</evidence>
<dbReference type="GO" id="GO:0008237">
    <property type="term" value="F:metallopeptidase activity"/>
    <property type="evidence" value="ECO:0007669"/>
    <property type="project" value="UniProtKB-KW"/>
</dbReference>
<dbReference type="Pfam" id="PF02163">
    <property type="entry name" value="Peptidase_M50"/>
    <property type="match status" value="1"/>
</dbReference>
<keyword evidence="16" id="KW-1185">Reference proteome</keyword>
<evidence type="ECO:0000256" key="10">
    <source>
        <dbReference type="ARBA" id="ARBA00022989"/>
    </source>
</evidence>
<keyword evidence="12 13" id="KW-0472">Membrane</keyword>
<evidence type="ECO:0000313" key="16">
    <source>
        <dbReference type="Proteomes" id="UP000298324"/>
    </source>
</evidence>
<comment type="caution">
    <text evidence="15">The sequence shown here is derived from an EMBL/GenBank/DDBJ whole genome shotgun (WGS) entry which is preliminary data.</text>
</comment>
<feature type="transmembrane region" description="Helical" evidence="13">
    <location>
        <begin position="120"/>
        <end position="141"/>
    </location>
</feature>
<evidence type="ECO:0000256" key="11">
    <source>
        <dbReference type="ARBA" id="ARBA00023049"/>
    </source>
</evidence>
<dbReference type="AlphaFoldDB" id="A0A4Y7RD89"/>
<dbReference type="CDD" id="cd06158">
    <property type="entry name" value="S2P-M50_like_1"/>
    <property type="match status" value="1"/>
</dbReference>
<proteinExistence type="inferred from homology"/>